<dbReference type="AlphaFoldDB" id="A0A2N9GNF8"/>
<organism evidence="1">
    <name type="scientific">Fagus sylvatica</name>
    <name type="common">Beechnut</name>
    <dbReference type="NCBI Taxonomy" id="28930"/>
    <lineage>
        <taxon>Eukaryota</taxon>
        <taxon>Viridiplantae</taxon>
        <taxon>Streptophyta</taxon>
        <taxon>Embryophyta</taxon>
        <taxon>Tracheophyta</taxon>
        <taxon>Spermatophyta</taxon>
        <taxon>Magnoliopsida</taxon>
        <taxon>eudicotyledons</taxon>
        <taxon>Gunneridae</taxon>
        <taxon>Pentapetalae</taxon>
        <taxon>rosids</taxon>
        <taxon>fabids</taxon>
        <taxon>Fagales</taxon>
        <taxon>Fagaceae</taxon>
        <taxon>Fagus</taxon>
    </lineage>
</organism>
<name>A0A2N9GNF8_FAGSY</name>
<proteinExistence type="predicted"/>
<evidence type="ECO:0008006" key="2">
    <source>
        <dbReference type="Google" id="ProtNLM"/>
    </source>
</evidence>
<dbReference type="EMBL" id="OIVN01002131">
    <property type="protein sequence ID" value="SPD00871.1"/>
    <property type="molecule type" value="Genomic_DNA"/>
</dbReference>
<evidence type="ECO:0000313" key="1">
    <source>
        <dbReference type="EMBL" id="SPD00871.1"/>
    </source>
</evidence>
<sequence>MLEVMLATWNVDERAFKVGDKLIPFTLYDVALILGLPVTGESIDCSKSYGVGLVETLLITHFKTAWPARTKLVTLLTKPSTKVPDRVRLYMTLVLTYFLFPTSNKKVNLNLLALLDDIPKLAMPWEQQGICGTRSHGDLERNPWQLHLNDELTRIKGMLATVMESSPTVEQNQPPLEEKDEQHYPLIQNQPPEKDVEQNQLPIHTEKTPIVDLPSSLYKAIKRGKPAKKKAKAAMVDLEAHHRNESRKADLPKMKGRQLWWTWQAHHRREQWWIW</sequence>
<accession>A0A2N9GNF8</accession>
<protein>
    <recommendedName>
        <fullName evidence="2">Aminotransferase-like plant mobile domain-containing protein</fullName>
    </recommendedName>
</protein>
<gene>
    <name evidence="1" type="ORF">FSB_LOCUS28753</name>
</gene>
<reference evidence="1" key="1">
    <citation type="submission" date="2018-02" db="EMBL/GenBank/DDBJ databases">
        <authorList>
            <person name="Cohen D.B."/>
            <person name="Kent A.D."/>
        </authorList>
    </citation>
    <scope>NUCLEOTIDE SEQUENCE</scope>
</reference>